<keyword evidence="1" id="KW-0175">Coiled coil</keyword>
<comment type="caution">
    <text evidence="2">The sequence shown here is derived from an EMBL/GenBank/DDBJ whole genome shotgun (WGS) entry which is preliminary data.</text>
</comment>
<dbReference type="PANTHER" id="PTHR11439:SF495">
    <property type="entry name" value="REVERSE TRANSCRIPTASE, RNA-DEPENDENT DNA POLYMERASE-RELATED"/>
    <property type="match status" value="1"/>
</dbReference>
<evidence type="ECO:0000256" key="1">
    <source>
        <dbReference type="SAM" id="Coils"/>
    </source>
</evidence>
<accession>A0A6L2LG11</accession>
<organism evidence="2">
    <name type="scientific">Tanacetum cinerariifolium</name>
    <name type="common">Dalmatian daisy</name>
    <name type="synonym">Chrysanthemum cinerariifolium</name>
    <dbReference type="NCBI Taxonomy" id="118510"/>
    <lineage>
        <taxon>Eukaryota</taxon>
        <taxon>Viridiplantae</taxon>
        <taxon>Streptophyta</taxon>
        <taxon>Embryophyta</taxon>
        <taxon>Tracheophyta</taxon>
        <taxon>Spermatophyta</taxon>
        <taxon>Magnoliopsida</taxon>
        <taxon>eudicotyledons</taxon>
        <taxon>Gunneridae</taxon>
        <taxon>Pentapetalae</taxon>
        <taxon>asterids</taxon>
        <taxon>campanulids</taxon>
        <taxon>Asterales</taxon>
        <taxon>Asteraceae</taxon>
        <taxon>Asteroideae</taxon>
        <taxon>Anthemideae</taxon>
        <taxon>Anthemidinae</taxon>
        <taxon>Tanacetum</taxon>
    </lineage>
</organism>
<reference evidence="2" key="1">
    <citation type="journal article" date="2019" name="Sci. Rep.">
        <title>Draft genome of Tanacetum cinerariifolium, the natural source of mosquito coil.</title>
        <authorList>
            <person name="Yamashiro T."/>
            <person name="Shiraishi A."/>
            <person name="Satake H."/>
            <person name="Nakayama K."/>
        </authorList>
    </citation>
    <scope>NUCLEOTIDE SEQUENCE</scope>
</reference>
<dbReference type="PANTHER" id="PTHR11439">
    <property type="entry name" value="GAG-POL-RELATED RETROTRANSPOSON"/>
    <property type="match status" value="1"/>
</dbReference>
<proteinExistence type="predicted"/>
<dbReference type="EMBL" id="BKCJ010004387">
    <property type="protein sequence ID" value="GEU60736.1"/>
    <property type="molecule type" value="Genomic_DNA"/>
</dbReference>
<name>A0A6L2LG11_TANCI</name>
<gene>
    <name evidence="2" type="ORF">Tci_032714</name>
</gene>
<dbReference type="AlphaFoldDB" id="A0A6L2LG11"/>
<feature type="coiled-coil region" evidence="1">
    <location>
        <begin position="288"/>
        <end position="315"/>
    </location>
</feature>
<protein>
    <submittedName>
        <fullName evidence="2">Uncharacterized protein</fullName>
    </submittedName>
</protein>
<sequence length="471" mass="52062">MQKDDGIFISQDKYVVDILKKFDFSSVKTESTLIETNKALLKDEEAEDVDVHLYRSMIGSLMYLTSSRPDRMFAICACARFQVTPKVSHLYAMKRIFRYLKGNPHQGCHLLRKRLISWQCKKQTVVSISTTKAEFSKAVWLDLMTLVMNLELKLVVAKVCTTEQKLVVNGCLDWNETAANDEIEATTKVKNVNGEAQIQALVVIITEASIRTDLRFEDEGGVDCLSNKLIFEQLTLMGGCIEGVVINEFVVECCDEADVDLDACLSQPSTFLYCRFNSDSVLNLEEAKTTQAKKIASLKKRVKKLEQKKKSRTSVLKRLRKVGSARRVESLSEASLGDQEDASKHGKMIDNIDQDVVVDVLASKKVEQSVKVVEKEVSTADPVTTAGEVVTTAGEVVTTAGIEVTTAATTPQIFKDELTLAQTLIEINAVKPKSITTAAIIVIATGTRPKEKGIIMQEPSETPSPKPIISS</sequence>
<evidence type="ECO:0000313" key="2">
    <source>
        <dbReference type="EMBL" id="GEU60736.1"/>
    </source>
</evidence>